<proteinExistence type="predicted"/>
<dbReference type="EMBL" id="AWVP01000103">
    <property type="protein sequence ID" value="ERK56109.1"/>
    <property type="molecule type" value="Genomic_DNA"/>
</dbReference>
<gene>
    <name evidence="2" type="ORF">HMPREF1983_01521</name>
</gene>
<organism evidence="2 3">
    <name type="scientific">Gemella bergeri ATCC 700627</name>
    <dbReference type="NCBI Taxonomy" id="1321820"/>
    <lineage>
        <taxon>Bacteria</taxon>
        <taxon>Bacillati</taxon>
        <taxon>Bacillota</taxon>
        <taxon>Bacilli</taxon>
        <taxon>Bacillales</taxon>
        <taxon>Gemellaceae</taxon>
        <taxon>Gemella</taxon>
    </lineage>
</organism>
<keyword evidence="3" id="KW-1185">Reference proteome</keyword>
<comment type="caution">
    <text evidence="2">The sequence shown here is derived from an EMBL/GenBank/DDBJ whole genome shotgun (WGS) entry which is preliminary data.</text>
</comment>
<dbReference type="AlphaFoldDB" id="U2QIS5"/>
<accession>U2QIS5</accession>
<dbReference type="RefSeq" id="WP_021753163.1">
    <property type="nucleotide sequence ID" value="NZ_KI271848.1"/>
</dbReference>
<keyword evidence="1" id="KW-0812">Transmembrane</keyword>
<feature type="transmembrane region" description="Helical" evidence="1">
    <location>
        <begin position="6"/>
        <end position="21"/>
    </location>
</feature>
<keyword evidence="1" id="KW-0472">Membrane</keyword>
<evidence type="ECO:0000313" key="3">
    <source>
        <dbReference type="Proteomes" id="UP000016637"/>
    </source>
</evidence>
<keyword evidence="1" id="KW-1133">Transmembrane helix</keyword>
<reference evidence="2 3" key="1">
    <citation type="submission" date="2013-08" db="EMBL/GenBank/DDBJ databases">
        <authorList>
            <person name="Weinstock G."/>
            <person name="Sodergren E."/>
            <person name="Wylie T."/>
            <person name="Fulton L."/>
            <person name="Fulton R."/>
            <person name="Fronick C."/>
            <person name="O'Laughlin M."/>
            <person name="Godfrey J."/>
            <person name="Miner T."/>
            <person name="Herter B."/>
            <person name="Appelbaum E."/>
            <person name="Cordes M."/>
            <person name="Lek S."/>
            <person name="Wollam A."/>
            <person name="Pepin K.H."/>
            <person name="Palsikar V.B."/>
            <person name="Mitreva M."/>
            <person name="Wilson R.K."/>
        </authorList>
    </citation>
    <scope>NUCLEOTIDE SEQUENCE [LARGE SCALE GENOMIC DNA]</scope>
    <source>
        <strain evidence="2 3">ATCC 700627</strain>
    </source>
</reference>
<evidence type="ECO:0000256" key="1">
    <source>
        <dbReference type="SAM" id="Phobius"/>
    </source>
</evidence>
<sequence>MNSIIISIVIFVVGLIISNLKKENKKTKFKEVSKSKVKEQRQNKKNLIKSGITIDEKDSMNYNRTIQRQNRVVVDKEKEILSNSSIIDKEKIINDIIFSEILSKPKSKR</sequence>
<dbReference type="Proteomes" id="UP000016637">
    <property type="component" value="Unassembled WGS sequence"/>
</dbReference>
<protein>
    <submittedName>
        <fullName evidence="2">Uncharacterized protein</fullName>
    </submittedName>
</protein>
<evidence type="ECO:0000313" key="2">
    <source>
        <dbReference type="EMBL" id="ERK56109.1"/>
    </source>
</evidence>
<dbReference type="PATRIC" id="fig|1321820.3.peg.1462"/>
<dbReference type="HOGENOM" id="CLU_2259746_0_0_9"/>
<dbReference type="eggNOG" id="ENOG503051H">
    <property type="taxonomic scope" value="Bacteria"/>
</dbReference>
<name>U2QIS5_9BACL</name>